<dbReference type="PANTHER" id="PTHR21624:SF1">
    <property type="entry name" value="ALKYLGLYCEROL MONOOXYGENASE"/>
    <property type="match status" value="1"/>
</dbReference>
<keyword evidence="6 7" id="KW-0472">Membrane</keyword>
<keyword evidence="2 7" id="KW-0812">Transmembrane</keyword>
<evidence type="ECO:0000256" key="1">
    <source>
        <dbReference type="ARBA" id="ARBA00004127"/>
    </source>
</evidence>
<evidence type="ECO:0000256" key="2">
    <source>
        <dbReference type="ARBA" id="ARBA00022692"/>
    </source>
</evidence>
<dbReference type="Pfam" id="PF04116">
    <property type="entry name" value="FA_hydroxylase"/>
    <property type="match status" value="1"/>
</dbReference>
<feature type="transmembrane region" description="Helical" evidence="7">
    <location>
        <begin position="177"/>
        <end position="196"/>
    </location>
</feature>
<accession>A0A430HSZ6</accession>
<dbReference type="GO" id="GO:0006643">
    <property type="term" value="P:membrane lipid metabolic process"/>
    <property type="evidence" value="ECO:0007669"/>
    <property type="project" value="TreeGrafter"/>
</dbReference>
<feature type="transmembrane region" description="Helical" evidence="7">
    <location>
        <begin position="44"/>
        <end position="60"/>
    </location>
</feature>
<dbReference type="InterPro" id="IPR051689">
    <property type="entry name" value="Sterol_desaturase/TMEM195"/>
</dbReference>
<evidence type="ECO:0000259" key="8">
    <source>
        <dbReference type="Pfam" id="PF04116"/>
    </source>
</evidence>
<dbReference type="AlphaFoldDB" id="A0A430HSZ6"/>
<dbReference type="PANTHER" id="PTHR21624">
    <property type="entry name" value="STEROL DESATURASE-RELATED PROTEIN"/>
    <property type="match status" value="1"/>
</dbReference>
<keyword evidence="4" id="KW-0560">Oxidoreductase</keyword>
<keyword evidence="5" id="KW-0443">Lipid metabolism</keyword>
<keyword evidence="10" id="KW-1185">Reference proteome</keyword>
<dbReference type="GO" id="GO:0012505">
    <property type="term" value="C:endomembrane system"/>
    <property type="evidence" value="ECO:0007669"/>
    <property type="project" value="UniProtKB-SubCell"/>
</dbReference>
<feature type="transmembrane region" description="Helical" evidence="7">
    <location>
        <begin position="97"/>
        <end position="119"/>
    </location>
</feature>
<feature type="domain" description="Fatty acid hydroxylase" evidence="8">
    <location>
        <begin position="184"/>
        <end position="336"/>
    </location>
</feature>
<comment type="caution">
    <text evidence="9">The sequence shown here is derived from an EMBL/GenBank/DDBJ whole genome shotgun (WGS) entry which is preliminary data.</text>
</comment>
<keyword evidence="3 7" id="KW-1133">Transmembrane helix</keyword>
<dbReference type="GO" id="GO:0008610">
    <property type="term" value="P:lipid biosynthetic process"/>
    <property type="evidence" value="ECO:0007669"/>
    <property type="project" value="InterPro"/>
</dbReference>
<evidence type="ECO:0000256" key="5">
    <source>
        <dbReference type="ARBA" id="ARBA00023098"/>
    </source>
</evidence>
<evidence type="ECO:0000313" key="10">
    <source>
        <dbReference type="Proteomes" id="UP000278085"/>
    </source>
</evidence>
<evidence type="ECO:0000256" key="3">
    <source>
        <dbReference type="ARBA" id="ARBA00022989"/>
    </source>
</evidence>
<feature type="transmembrane region" description="Helical" evidence="7">
    <location>
        <begin position="243"/>
        <end position="270"/>
    </location>
</feature>
<dbReference type="OrthoDB" id="9770329at2"/>
<gene>
    <name evidence="9" type="ORF">EJB06_00300</name>
</gene>
<dbReference type="GO" id="GO:0005506">
    <property type="term" value="F:iron ion binding"/>
    <property type="evidence" value="ECO:0007669"/>
    <property type="project" value="InterPro"/>
</dbReference>
<dbReference type="Proteomes" id="UP000278085">
    <property type="component" value="Unassembled WGS sequence"/>
</dbReference>
<comment type="subcellular location">
    <subcellularLocation>
        <location evidence="1">Endomembrane system</location>
        <topology evidence="1">Multi-pass membrane protein</topology>
    </subcellularLocation>
</comment>
<reference evidence="9 10" key="1">
    <citation type="submission" date="2018-12" db="EMBL/GenBank/DDBJ databases">
        <authorList>
            <person name="Yang E."/>
        </authorList>
    </citation>
    <scope>NUCLEOTIDE SEQUENCE [LARGE SCALE GENOMIC DNA]</scope>
    <source>
        <strain evidence="9 10">SOD</strain>
    </source>
</reference>
<feature type="transmembrane region" description="Helical" evidence="7">
    <location>
        <begin position="139"/>
        <end position="157"/>
    </location>
</feature>
<proteinExistence type="predicted"/>
<evidence type="ECO:0000313" key="9">
    <source>
        <dbReference type="EMBL" id="RSZ60622.1"/>
    </source>
</evidence>
<sequence length="403" mass="46332">MTPSVLSNPAAEIISPNDEGSVARTIRKIWRFNIHEDMLGNNKLHLYGALAAAGIVWLFATPKLAFLFDPLDTNSVHIFHMMPQINLNNEFGPIATILLWLALFRFAFLVAVGIADIVFHKRATGKPFAWKGMVNTSMANIMMWLFGFLFIGVSPYFEQFMAYYMTLLRGVPQIVDVNGPLAVIVACLIGDFCFYWSHRLTHNMRLLWNLGHINHHRHENLTQFHFAAEPDVLALKASKGITLFMLPLMSALFTSDLVGVGWFLVAVLLIDIWIDPSHSPVLYKLEQKYKALRMMRLVFVTVAVHYTHHSSEPRHNKKTGCNFGARFTVWDRLFGTYTEPDEEVPQTGLFGKHADYCYNPIRFLLLPYVRFYKELRFNHVRHWPKILFGSVFYSPPVKARMSH</sequence>
<evidence type="ECO:0000256" key="7">
    <source>
        <dbReference type="SAM" id="Phobius"/>
    </source>
</evidence>
<dbReference type="InterPro" id="IPR006694">
    <property type="entry name" value="Fatty_acid_hydroxylase"/>
</dbReference>
<dbReference type="EMBL" id="RXLQ01000001">
    <property type="protein sequence ID" value="RSZ60622.1"/>
    <property type="molecule type" value="Genomic_DNA"/>
</dbReference>
<evidence type="ECO:0000256" key="4">
    <source>
        <dbReference type="ARBA" id="ARBA00023002"/>
    </source>
</evidence>
<evidence type="ECO:0000256" key="6">
    <source>
        <dbReference type="ARBA" id="ARBA00023136"/>
    </source>
</evidence>
<name>A0A430HSZ6_9BURK</name>
<dbReference type="GO" id="GO:0016020">
    <property type="term" value="C:membrane"/>
    <property type="evidence" value="ECO:0007669"/>
    <property type="project" value="GOC"/>
</dbReference>
<dbReference type="GO" id="GO:0050479">
    <property type="term" value="F:glyceryl-ether monooxygenase activity"/>
    <property type="evidence" value="ECO:0007669"/>
    <property type="project" value="TreeGrafter"/>
</dbReference>
<organism evidence="9 10">
    <name type="scientific">Massilia atriviolacea</name>
    <dbReference type="NCBI Taxonomy" id="2495579"/>
    <lineage>
        <taxon>Bacteria</taxon>
        <taxon>Pseudomonadati</taxon>
        <taxon>Pseudomonadota</taxon>
        <taxon>Betaproteobacteria</taxon>
        <taxon>Burkholderiales</taxon>
        <taxon>Oxalobacteraceae</taxon>
        <taxon>Telluria group</taxon>
        <taxon>Massilia</taxon>
    </lineage>
</organism>
<protein>
    <submittedName>
        <fullName evidence="9">Fatty acid hydroxylase family protein</fullName>
    </submittedName>
</protein>